<organism evidence="1 2">
    <name type="scientific">Cryomorpha ignava</name>
    <dbReference type="NCBI Taxonomy" id="101383"/>
    <lineage>
        <taxon>Bacteria</taxon>
        <taxon>Pseudomonadati</taxon>
        <taxon>Bacteroidota</taxon>
        <taxon>Flavobacteriia</taxon>
        <taxon>Flavobacteriales</taxon>
        <taxon>Cryomorphaceae</taxon>
        <taxon>Cryomorpha</taxon>
    </lineage>
</organism>
<name>A0A7K3WRC0_9FLAO</name>
<keyword evidence="2" id="KW-1185">Reference proteome</keyword>
<dbReference type="EMBL" id="JAAGVY010000022">
    <property type="protein sequence ID" value="NEN24220.1"/>
    <property type="molecule type" value="Genomic_DNA"/>
</dbReference>
<evidence type="ECO:0008006" key="3">
    <source>
        <dbReference type="Google" id="ProtNLM"/>
    </source>
</evidence>
<sequence>MTEINYKETFTMSSLITVTTNKNDSLHIFLDAIASGTSMPREVIVIDLSGSAETDKAYNFMVKIQQNKGLNDASPISTAQNLGARKAWDDNLIFLDVNCIPSTTFIEKMEEHLLCATGLIMGEPRELKLSASARTGESDLFANSRYNPLRPELKKELTLCFDPNLFWGQGFGISKKEFIEMGGFDENYKNGITFSYLDFMYKLFQQKKDFYLSKNTFYHSIVEQLSTGEPDLHSIVYHSNYFFNKWSGWPMKKKLAKFVKQGLIEWSENQTTEIKILKNLDLNLTTSGNKEAVFNSKMTHENIG</sequence>
<comment type="caution">
    <text evidence="1">The sequence shown here is derived from an EMBL/GenBank/DDBJ whole genome shotgun (WGS) entry which is preliminary data.</text>
</comment>
<reference evidence="1 2" key="1">
    <citation type="submission" date="2020-02" db="EMBL/GenBank/DDBJ databases">
        <title>Out from the shadows clarifying the taxonomy of the family Cryomorphaceae and related taxa by utilizing the GTDB taxonomic framework.</title>
        <authorList>
            <person name="Bowman J.P."/>
        </authorList>
    </citation>
    <scope>NUCLEOTIDE SEQUENCE [LARGE SCALE GENOMIC DNA]</scope>
    <source>
        <strain evidence="1 2">QSSC 1-22</strain>
    </source>
</reference>
<dbReference type="InterPro" id="IPR029044">
    <property type="entry name" value="Nucleotide-diphossugar_trans"/>
</dbReference>
<dbReference type="SUPFAM" id="SSF53448">
    <property type="entry name" value="Nucleotide-diphospho-sugar transferases"/>
    <property type="match status" value="1"/>
</dbReference>
<dbReference type="AlphaFoldDB" id="A0A7K3WRC0"/>
<dbReference type="Proteomes" id="UP000486602">
    <property type="component" value="Unassembled WGS sequence"/>
</dbReference>
<dbReference type="RefSeq" id="WP_163285615.1">
    <property type="nucleotide sequence ID" value="NZ_JAAGVY010000022.1"/>
</dbReference>
<dbReference type="Gene3D" id="3.90.550.10">
    <property type="entry name" value="Spore Coat Polysaccharide Biosynthesis Protein SpsA, Chain A"/>
    <property type="match status" value="1"/>
</dbReference>
<gene>
    <name evidence="1" type="ORF">G3O08_11975</name>
</gene>
<accession>A0A7K3WRC0</accession>
<evidence type="ECO:0000313" key="2">
    <source>
        <dbReference type="Proteomes" id="UP000486602"/>
    </source>
</evidence>
<evidence type="ECO:0000313" key="1">
    <source>
        <dbReference type="EMBL" id="NEN24220.1"/>
    </source>
</evidence>
<proteinExistence type="predicted"/>
<protein>
    <recommendedName>
        <fullName evidence="3">Glycosyltransferase</fullName>
    </recommendedName>
</protein>